<gene>
    <name evidence="1" type="ORF">HER39_17925</name>
</gene>
<dbReference type="Proteomes" id="UP000523795">
    <property type="component" value="Unassembled WGS sequence"/>
</dbReference>
<reference evidence="1 2" key="1">
    <citation type="submission" date="2020-04" db="EMBL/GenBank/DDBJ databases">
        <authorList>
            <person name="Liu S."/>
        </authorList>
    </citation>
    <scope>NUCLEOTIDE SEQUENCE [LARGE SCALE GENOMIC DNA]</scope>
    <source>
        <strain evidence="1 2">CGMCC 1.15091</strain>
    </source>
</reference>
<keyword evidence="2" id="KW-1185">Reference proteome</keyword>
<evidence type="ECO:0000313" key="2">
    <source>
        <dbReference type="Proteomes" id="UP000523795"/>
    </source>
</evidence>
<organism evidence="1 2">
    <name type="scientific">Arthrobacter deserti</name>
    <dbReference type="NCBI Taxonomy" id="1742687"/>
    <lineage>
        <taxon>Bacteria</taxon>
        <taxon>Bacillati</taxon>
        <taxon>Actinomycetota</taxon>
        <taxon>Actinomycetes</taxon>
        <taxon>Micrococcales</taxon>
        <taxon>Micrococcaceae</taxon>
        <taxon>Arthrobacter</taxon>
    </lineage>
</organism>
<accession>A0ABX1JW47</accession>
<dbReference type="SUPFAM" id="SSF56112">
    <property type="entry name" value="Protein kinase-like (PK-like)"/>
    <property type="match status" value="1"/>
</dbReference>
<evidence type="ECO:0008006" key="3">
    <source>
        <dbReference type="Google" id="ProtNLM"/>
    </source>
</evidence>
<dbReference type="EMBL" id="JAAZSR010000526">
    <property type="protein sequence ID" value="NKX52415.1"/>
    <property type="molecule type" value="Genomic_DNA"/>
</dbReference>
<dbReference type="Gene3D" id="3.30.200.20">
    <property type="entry name" value="Phosphorylase Kinase, domain 1"/>
    <property type="match status" value="1"/>
</dbReference>
<sequence>MTAASPAAPAPAAALPDVAGHFRLEQGLGSGAAATVFRATDLRTGEPAAVKVFREPRAAGTRRR</sequence>
<proteinExistence type="predicted"/>
<dbReference type="InterPro" id="IPR011009">
    <property type="entry name" value="Kinase-like_dom_sf"/>
</dbReference>
<evidence type="ECO:0000313" key="1">
    <source>
        <dbReference type="EMBL" id="NKX52415.1"/>
    </source>
</evidence>
<protein>
    <recommendedName>
        <fullName evidence="3">Serine/threonine protein kinase</fullName>
    </recommendedName>
</protein>
<name>A0ABX1JW47_9MICC</name>
<feature type="non-terminal residue" evidence="1">
    <location>
        <position position="64"/>
    </location>
</feature>
<comment type="caution">
    <text evidence="1">The sequence shown here is derived from an EMBL/GenBank/DDBJ whole genome shotgun (WGS) entry which is preliminary data.</text>
</comment>